<evidence type="ECO:0000256" key="6">
    <source>
        <dbReference type="ARBA" id="ARBA00023126"/>
    </source>
</evidence>
<evidence type="ECO:0000256" key="7">
    <source>
        <dbReference type="ARBA" id="ARBA00023270"/>
    </source>
</evidence>
<sequence>MKLFIDTANVSEIKEAASWGIIDGVTTNPSLIAKEGRDFAQVVKEICAIVDGPVSAEVLSPDAPGMLKEAQPLIKIHPNVAVKIPMTLEGLKAVKELSAQGVKTHITLVFSANQALLAAKAGATFISPFVGRLDDVSEYGIGLIEEIVQIYGNYDLPTQVLAASIRTPLHVLDCAKIGAHIATVPFSVLKMLAQHPLTDIGIKKFNDDWAKAKK</sequence>
<evidence type="ECO:0000256" key="2">
    <source>
        <dbReference type="ARBA" id="ARBA00004857"/>
    </source>
</evidence>
<dbReference type="PANTHER" id="PTHR10683:SF40">
    <property type="entry name" value="FRUCTOSE-6-PHOSPHATE ALDOLASE 1-RELATED"/>
    <property type="match status" value="1"/>
</dbReference>
<dbReference type="UniPathway" id="UPA00115">
    <property type="reaction ID" value="UER00414"/>
</dbReference>
<comment type="function">
    <text evidence="9">Transaldolase is important for the balance of metabolites in the pentose-phosphate pathway.</text>
</comment>
<keyword evidence="4 9" id="KW-0963">Cytoplasm</keyword>
<dbReference type="PANTHER" id="PTHR10683">
    <property type="entry name" value="TRANSALDOLASE"/>
    <property type="match status" value="1"/>
</dbReference>
<evidence type="ECO:0000313" key="11">
    <source>
        <dbReference type="Proteomes" id="UP000177230"/>
    </source>
</evidence>
<dbReference type="PROSITE" id="PS01054">
    <property type="entry name" value="TRANSALDOLASE_1"/>
    <property type="match status" value="1"/>
</dbReference>
<dbReference type="InterPro" id="IPR033919">
    <property type="entry name" value="TSA/FSA_arc/bac"/>
</dbReference>
<proteinExistence type="inferred from homology"/>
<keyword evidence="6 9" id="KW-0570">Pentose shunt</keyword>
<evidence type="ECO:0000256" key="8">
    <source>
        <dbReference type="ARBA" id="ARBA00048810"/>
    </source>
</evidence>
<organism evidence="10 11">
    <name type="scientific">Candidatus Edwardsbacteria bacterium GWF2_54_11</name>
    <dbReference type="NCBI Taxonomy" id="1817851"/>
    <lineage>
        <taxon>Bacteria</taxon>
        <taxon>Candidatus Edwardsiibacteriota</taxon>
    </lineage>
</organism>
<dbReference type="HAMAP" id="MF_00494">
    <property type="entry name" value="Transaldolase_3b"/>
    <property type="match status" value="1"/>
</dbReference>
<protein>
    <recommendedName>
        <fullName evidence="9">Probable transaldolase</fullName>
        <ecNumber evidence="9">2.2.1.2</ecNumber>
    </recommendedName>
</protein>
<dbReference type="GO" id="GO:0006098">
    <property type="term" value="P:pentose-phosphate shunt"/>
    <property type="evidence" value="ECO:0007669"/>
    <property type="project" value="UniProtKB-UniRule"/>
</dbReference>
<dbReference type="FunFam" id="3.20.20.70:FF:000018">
    <property type="entry name" value="Probable transaldolase"/>
    <property type="match status" value="1"/>
</dbReference>
<dbReference type="InterPro" id="IPR018225">
    <property type="entry name" value="Transaldolase_AS"/>
</dbReference>
<accession>A0A1F5R0S4</accession>
<comment type="caution">
    <text evidence="10">The sequence shown here is derived from an EMBL/GenBank/DDBJ whole genome shotgun (WGS) entry which is preliminary data.</text>
</comment>
<dbReference type="GO" id="GO:0005737">
    <property type="term" value="C:cytoplasm"/>
    <property type="evidence" value="ECO:0007669"/>
    <property type="project" value="UniProtKB-SubCell"/>
</dbReference>
<feature type="active site" description="Schiff-base intermediate with substrate" evidence="9">
    <location>
        <position position="83"/>
    </location>
</feature>
<evidence type="ECO:0000256" key="1">
    <source>
        <dbReference type="ARBA" id="ARBA00004496"/>
    </source>
</evidence>
<comment type="subcellular location">
    <subcellularLocation>
        <location evidence="1 9">Cytoplasm</location>
    </subcellularLocation>
</comment>
<dbReference type="EC" id="2.2.1.2" evidence="9"/>
<dbReference type="EMBL" id="MFFM01000049">
    <property type="protein sequence ID" value="OGF08074.1"/>
    <property type="molecule type" value="Genomic_DNA"/>
</dbReference>
<dbReference type="Gene3D" id="3.20.20.70">
    <property type="entry name" value="Aldolase class I"/>
    <property type="match status" value="1"/>
</dbReference>
<evidence type="ECO:0000313" key="10">
    <source>
        <dbReference type="EMBL" id="OGF08074.1"/>
    </source>
</evidence>
<evidence type="ECO:0000256" key="4">
    <source>
        <dbReference type="ARBA" id="ARBA00022490"/>
    </source>
</evidence>
<dbReference type="GO" id="GO:0016832">
    <property type="term" value="F:aldehyde-lyase activity"/>
    <property type="evidence" value="ECO:0007669"/>
    <property type="project" value="InterPro"/>
</dbReference>
<keyword evidence="5 9" id="KW-0808">Transferase</keyword>
<dbReference type="PROSITE" id="PS00958">
    <property type="entry name" value="TRANSALDOLASE_2"/>
    <property type="match status" value="1"/>
</dbReference>
<comment type="catalytic activity">
    <reaction evidence="8 9">
        <text>D-sedoheptulose 7-phosphate + D-glyceraldehyde 3-phosphate = D-erythrose 4-phosphate + beta-D-fructose 6-phosphate</text>
        <dbReference type="Rhea" id="RHEA:17053"/>
        <dbReference type="ChEBI" id="CHEBI:16897"/>
        <dbReference type="ChEBI" id="CHEBI:57483"/>
        <dbReference type="ChEBI" id="CHEBI:57634"/>
        <dbReference type="ChEBI" id="CHEBI:59776"/>
        <dbReference type="EC" id="2.2.1.2"/>
    </reaction>
</comment>
<dbReference type="InterPro" id="IPR022999">
    <property type="entry name" value="Transaldolase_3B"/>
</dbReference>
<dbReference type="GO" id="GO:0005975">
    <property type="term" value="P:carbohydrate metabolic process"/>
    <property type="evidence" value="ECO:0007669"/>
    <property type="project" value="InterPro"/>
</dbReference>
<dbReference type="AlphaFoldDB" id="A0A1F5R0S4"/>
<dbReference type="CDD" id="cd00956">
    <property type="entry name" value="Transaldolase_FSA"/>
    <property type="match status" value="1"/>
</dbReference>
<evidence type="ECO:0000256" key="3">
    <source>
        <dbReference type="ARBA" id="ARBA00005740"/>
    </source>
</evidence>
<dbReference type="InterPro" id="IPR013785">
    <property type="entry name" value="Aldolase_TIM"/>
</dbReference>
<gene>
    <name evidence="9" type="primary">tal</name>
    <name evidence="10" type="ORF">A2024_04925</name>
</gene>
<comment type="pathway">
    <text evidence="2 9">Carbohydrate degradation; pentose phosphate pathway; D-glyceraldehyde 3-phosphate and beta-D-fructose 6-phosphate from D-ribose 5-phosphate and D-xylulose 5-phosphate (non-oxidative stage): step 2/3.</text>
</comment>
<keyword evidence="7 9" id="KW-0704">Schiff base</keyword>
<evidence type="ECO:0000256" key="9">
    <source>
        <dbReference type="HAMAP-Rule" id="MF_00494"/>
    </source>
</evidence>
<comment type="similarity">
    <text evidence="3 9">Belongs to the transaldolase family. Type 3B subfamily.</text>
</comment>
<dbReference type="Proteomes" id="UP000177230">
    <property type="component" value="Unassembled WGS sequence"/>
</dbReference>
<dbReference type="SUPFAM" id="SSF51569">
    <property type="entry name" value="Aldolase"/>
    <property type="match status" value="1"/>
</dbReference>
<dbReference type="NCBIfam" id="TIGR00875">
    <property type="entry name" value="fsa_talC_mipB"/>
    <property type="match status" value="1"/>
</dbReference>
<dbReference type="GO" id="GO:0004801">
    <property type="term" value="F:transaldolase activity"/>
    <property type="evidence" value="ECO:0007669"/>
    <property type="project" value="UniProtKB-UniRule"/>
</dbReference>
<dbReference type="Pfam" id="PF00923">
    <property type="entry name" value="TAL_FSA"/>
    <property type="match status" value="1"/>
</dbReference>
<evidence type="ECO:0000256" key="5">
    <source>
        <dbReference type="ARBA" id="ARBA00022679"/>
    </source>
</evidence>
<dbReference type="InterPro" id="IPR001585">
    <property type="entry name" value="TAL/FSA"/>
</dbReference>
<dbReference type="InterPro" id="IPR004731">
    <property type="entry name" value="Transaldolase_3B/F6P_aldolase"/>
</dbReference>
<name>A0A1F5R0S4_9BACT</name>
<reference evidence="10 11" key="1">
    <citation type="journal article" date="2016" name="Nat. Commun.">
        <title>Thousands of microbial genomes shed light on interconnected biogeochemical processes in an aquifer system.</title>
        <authorList>
            <person name="Anantharaman K."/>
            <person name="Brown C.T."/>
            <person name="Hug L.A."/>
            <person name="Sharon I."/>
            <person name="Castelle C.J."/>
            <person name="Probst A.J."/>
            <person name="Thomas B.C."/>
            <person name="Singh A."/>
            <person name="Wilkins M.J."/>
            <person name="Karaoz U."/>
            <person name="Brodie E.L."/>
            <person name="Williams K.H."/>
            <person name="Hubbard S.S."/>
            <person name="Banfield J.F."/>
        </authorList>
    </citation>
    <scope>NUCLEOTIDE SEQUENCE [LARGE SCALE GENOMIC DNA]</scope>
</reference>